<evidence type="ECO:0000313" key="2">
    <source>
        <dbReference type="Proteomes" id="UP000005475"/>
    </source>
</evidence>
<dbReference type="EMBL" id="AAXF02000042">
    <property type="protein sequence ID" value="EDO13009.1"/>
    <property type="molecule type" value="Genomic_DNA"/>
</dbReference>
<name>A0AAN3D920_BACO1</name>
<dbReference type="AlphaFoldDB" id="A0AAN3D920"/>
<reference evidence="2" key="2">
    <citation type="submission" date="2007-04" db="EMBL/GenBank/DDBJ databases">
        <title>Draft genome sequence of Bacteroides ovatus (ATCC 8483).</title>
        <authorList>
            <person name="Sudarsanam P."/>
            <person name="Ley R."/>
            <person name="Guruge J."/>
            <person name="Turnbaugh P.J."/>
            <person name="Mahowald M."/>
            <person name="Liep D."/>
            <person name="Gordon J."/>
        </authorList>
    </citation>
    <scope>NUCLEOTIDE SEQUENCE [LARGE SCALE GENOMIC DNA]</scope>
    <source>
        <strain evidence="2">ATCC 8483 / DSM 1896 / JCM 5824 / BCRC 10623 / CCUG 4943 / NCTC 11153</strain>
    </source>
</reference>
<reference evidence="1 2" key="1">
    <citation type="submission" date="2007-03" db="EMBL/GenBank/DDBJ databases">
        <authorList>
            <person name="Fulton L."/>
            <person name="Clifton S."/>
            <person name="Fulton B."/>
            <person name="Xu J."/>
            <person name="Minx P."/>
            <person name="Pepin K.H."/>
            <person name="Johnson M."/>
            <person name="Thiruvilangam P."/>
            <person name="Bhonagiri V."/>
            <person name="Nash W.E."/>
            <person name="Mardis E.R."/>
            <person name="Wilson R.K."/>
        </authorList>
    </citation>
    <scope>NUCLEOTIDE SEQUENCE [LARGE SCALE GENOMIC DNA]</scope>
    <source>
        <strain evidence="2">ATCC 8483 / DSM 1896 / JCM 5824 / BCRC 10623 / CCUG 4943 / NCTC 11153</strain>
    </source>
</reference>
<sequence>MRDTLFIWVEAYEYPSGLRIEAFLWSASIILGRFMKELFSSIIF</sequence>
<proteinExistence type="predicted"/>
<accession>A0AAN3D920</accession>
<dbReference type="Proteomes" id="UP000005475">
    <property type="component" value="Unassembled WGS sequence"/>
</dbReference>
<protein>
    <submittedName>
        <fullName evidence="1">Uncharacterized protein</fullName>
    </submittedName>
</protein>
<gene>
    <name evidence="1" type="ORF">BACOVA_01249</name>
</gene>
<organism evidence="1 2">
    <name type="scientific">Bacteroides ovatus (strain ATCC 8483 / DSM 1896 / JCM 5824 / BCRC 10623 / CCUG 4943 / NCTC 11153)</name>
    <dbReference type="NCBI Taxonomy" id="411476"/>
    <lineage>
        <taxon>Bacteria</taxon>
        <taxon>Pseudomonadati</taxon>
        <taxon>Bacteroidota</taxon>
        <taxon>Bacteroidia</taxon>
        <taxon>Bacteroidales</taxon>
        <taxon>Bacteroidaceae</taxon>
        <taxon>Bacteroides</taxon>
    </lineage>
</organism>
<evidence type="ECO:0000313" key="1">
    <source>
        <dbReference type="EMBL" id="EDO13009.1"/>
    </source>
</evidence>
<comment type="caution">
    <text evidence="1">The sequence shown here is derived from an EMBL/GenBank/DDBJ whole genome shotgun (WGS) entry which is preliminary data.</text>
</comment>